<accession>A0A9P4L4I5</accession>
<evidence type="ECO:0000313" key="1">
    <source>
        <dbReference type="EMBL" id="KAF1841354.1"/>
    </source>
</evidence>
<reference evidence="1" key="1">
    <citation type="submission" date="2020-01" db="EMBL/GenBank/DDBJ databases">
        <authorList>
            <consortium name="DOE Joint Genome Institute"/>
            <person name="Haridas S."/>
            <person name="Albert R."/>
            <person name="Binder M."/>
            <person name="Bloem J."/>
            <person name="Labutti K."/>
            <person name="Salamov A."/>
            <person name="Andreopoulos B."/>
            <person name="Baker S.E."/>
            <person name="Barry K."/>
            <person name="Bills G."/>
            <person name="Bluhm B.H."/>
            <person name="Cannon C."/>
            <person name="Castanera R."/>
            <person name="Culley D.E."/>
            <person name="Daum C."/>
            <person name="Ezra D."/>
            <person name="Gonzalez J.B."/>
            <person name="Henrissat B."/>
            <person name="Kuo A."/>
            <person name="Liang C."/>
            <person name="Lipzen A."/>
            <person name="Lutzoni F."/>
            <person name="Magnuson J."/>
            <person name="Mondo S."/>
            <person name="Nolan M."/>
            <person name="Ohm R."/>
            <person name="Pangilinan J."/>
            <person name="Park H.-J."/>
            <person name="Ramirez L."/>
            <person name="Alfaro M."/>
            <person name="Sun H."/>
            <person name="Tritt A."/>
            <person name="Yoshinaga Y."/>
            <person name="Zwiers L.-H."/>
            <person name="Turgeon B.G."/>
            <person name="Goodwin S.B."/>
            <person name="Spatafora J.W."/>
            <person name="Crous P.W."/>
            <person name="Grigoriev I.V."/>
        </authorList>
    </citation>
    <scope>NUCLEOTIDE SEQUENCE</scope>
    <source>
        <strain evidence="1">CBS 394.84</strain>
    </source>
</reference>
<protein>
    <submittedName>
        <fullName evidence="1">Uncharacterized protein</fullName>
    </submittedName>
</protein>
<dbReference type="EMBL" id="ML976618">
    <property type="protein sequence ID" value="KAF1841354.1"/>
    <property type="molecule type" value="Genomic_DNA"/>
</dbReference>
<dbReference type="Proteomes" id="UP000800039">
    <property type="component" value="Unassembled WGS sequence"/>
</dbReference>
<sequence>MGHVHPRSLWRMMATTPNASLMSILFTPSTSTTHCSRELCHHCKVFFSVLTRMPGIYPPILLPCLATIAKSCLGSSRHTSSSRHV</sequence>
<evidence type="ECO:0000313" key="2">
    <source>
        <dbReference type="Proteomes" id="UP000800039"/>
    </source>
</evidence>
<dbReference type="AlphaFoldDB" id="A0A9P4L4I5"/>
<organism evidence="1 2">
    <name type="scientific">Cucurbitaria berberidis CBS 394.84</name>
    <dbReference type="NCBI Taxonomy" id="1168544"/>
    <lineage>
        <taxon>Eukaryota</taxon>
        <taxon>Fungi</taxon>
        <taxon>Dikarya</taxon>
        <taxon>Ascomycota</taxon>
        <taxon>Pezizomycotina</taxon>
        <taxon>Dothideomycetes</taxon>
        <taxon>Pleosporomycetidae</taxon>
        <taxon>Pleosporales</taxon>
        <taxon>Pleosporineae</taxon>
        <taxon>Cucurbitariaceae</taxon>
        <taxon>Cucurbitaria</taxon>
    </lineage>
</organism>
<dbReference type="RefSeq" id="XP_040783917.1">
    <property type="nucleotide sequence ID" value="XM_040926917.1"/>
</dbReference>
<name>A0A9P4L4I5_9PLEO</name>
<gene>
    <name evidence="1" type="ORF">K460DRAFT_165736</name>
</gene>
<dbReference type="GeneID" id="63844169"/>
<keyword evidence="2" id="KW-1185">Reference proteome</keyword>
<comment type="caution">
    <text evidence="1">The sequence shown here is derived from an EMBL/GenBank/DDBJ whole genome shotgun (WGS) entry which is preliminary data.</text>
</comment>
<proteinExistence type="predicted"/>